<accession>A0A7R9M8D9</accession>
<protein>
    <submittedName>
        <fullName evidence="1">Uncharacterized protein</fullName>
    </submittedName>
</protein>
<dbReference type="OrthoDB" id="6535885at2759"/>
<keyword evidence="2" id="KW-1185">Reference proteome</keyword>
<dbReference type="EMBL" id="OC923587">
    <property type="protein sequence ID" value="CAD7654940.1"/>
    <property type="molecule type" value="Genomic_DNA"/>
</dbReference>
<dbReference type="AlphaFoldDB" id="A0A7R9M8D9"/>
<dbReference type="EMBL" id="CAJPVJ010008762">
    <property type="protein sequence ID" value="CAG2172127.1"/>
    <property type="molecule type" value="Genomic_DNA"/>
</dbReference>
<sequence>MTTAQLINQVKKEPKRSFLIAIWALVALLLSNVFSSGILSAVIDREAVWVDSMDQLLKTNLKARVANVSYIWWQFENFDNPRDKLPLVPSLDTLRQTHRIEYVEREKEPTDQKDILRDVSERKCVYMSYLEAIFARKIEIMVESGISVEMEDMNKLGIIMDGKKQYDEYKNRTHIKDEE</sequence>
<gene>
    <name evidence="1" type="ORF">ONB1V03_LOCUS11585</name>
</gene>
<feature type="non-terminal residue" evidence="1">
    <location>
        <position position="1"/>
    </location>
</feature>
<evidence type="ECO:0000313" key="2">
    <source>
        <dbReference type="Proteomes" id="UP000728032"/>
    </source>
</evidence>
<evidence type="ECO:0000313" key="1">
    <source>
        <dbReference type="EMBL" id="CAD7654940.1"/>
    </source>
</evidence>
<name>A0A7R9M8D9_9ACAR</name>
<proteinExistence type="predicted"/>
<organism evidence="1">
    <name type="scientific">Oppiella nova</name>
    <dbReference type="NCBI Taxonomy" id="334625"/>
    <lineage>
        <taxon>Eukaryota</taxon>
        <taxon>Metazoa</taxon>
        <taxon>Ecdysozoa</taxon>
        <taxon>Arthropoda</taxon>
        <taxon>Chelicerata</taxon>
        <taxon>Arachnida</taxon>
        <taxon>Acari</taxon>
        <taxon>Acariformes</taxon>
        <taxon>Sarcoptiformes</taxon>
        <taxon>Oribatida</taxon>
        <taxon>Brachypylina</taxon>
        <taxon>Oppioidea</taxon>
        <taxon>Oppiidae</taxon>
        <taxon>Oppiella</taxon>
    </lineage>
</organism>
<reference evidence="1" key="1">
    <citation type="submission" date="2020-11" db="EMBL/GenBank/DDBJ databases">
        <authorList>
            <person name="Tran Van P."/>
        </authorList>
    </citation>
    <scope>NUCLEOTIDE SEQUENCE</scope>
</reference>
<dbReference type="Proteomes" id="UP000728032">
    <property type="component" value="Unassembled WGS sequence"/>
</dbReference>